<dbReference type="HAMAP" id="MF_00101">
    <property type="entry name" value="AcpS"/>
    <property type="match status" value="1"/>
</dbReference>
<evidence type="ECO:0000259" key="8">
    <source>
        <dbReference type="Pfam" id="PF01648"/>
    </source>
</evidence>
<sequence>MIKGIGTDLVEKRRIKNALSKFGDKFIERVLTEKEKEEYRSKASLHKKISFISNNFACKEAASKALGTGFTKGVSLKSIEVLREDNGSPYLNLLGAAKKRADKNGYEFFKLSISDTKDHSLAVVIGEGK</sequence>
<evidence type="ECO:0000313" key="9">
    <source>
        <dbReference type="EMBL" id="SUZ50576.1"/>
    </source>
</evidence>
<protein>
    <recommendedName>
        <fullName evidence="8">4'-phosphopantetheinyl transferase domain-containing protein</fullName>
    </recommendedName>
</protein>
<dbReference type="GO" id="GO:0006633">
    <property type="term" value="P:fatty acid biosynthetic process"/>
    <property type="evidence" value="ECO:0007669"/>
    <property type="project" value="UniProtKB-KW"/>
</dbReference>
<dbReference type="InterPro" id="IPR002582">
    <property type="entry name" value="ACPS"/>
</dbReference>
<proteinExistence type="inferred from homology"/>
<accession>A0A381N7G6</accession>
<keyword evidence="6" id="KW-0443">Lipid metabolism</keyword>
<name>A0A381N7G6_9ZZZZ</name>
<dbReference type="InterPro" id="IPR037143">
    <property type="entry name" value="4-PPantetheinyl_Trfase_dom_sf"/>
</dbReference>
<evidence type="ECO:0000256" key="2">
    <source>
        <dbReference type="ARBA" id="ARBA00022679"/>
    </source>
</evidence>
<keyword evidence="5" id="KW-0460">Magnesium</keyword>
<keyword evidence="3" id="KW-0479">Metal-binding</keyword>
<dbReference type="InterPro" id="IPR008278">
    <property type="entry name" value="4-PPantetheinyl_Trfase_dom"/>
</dbReference>
<dbReference type="NCBIfam" id="TIGR00516">
    <property type="entry name" value="acpS"/>
    <property type="match status" value="1"/>
</dbReference>
<keyword evidence="1" id="KW-0444">Lipid biosynthesis</keyword>
<dbReference type="AlphaFoldDB" id="A0A381N7G6"/>
<evidence type="ECO:0000256" key="6">
    <source>
        <dbReference type="ARBA" id="ARBA00023098"/>
    </source>
</evidence>
<evidence type="ECO:0000256" key="1">
    <source>
        <dbReference type="ARBA" id="ARBA00022516"/>
    </source>
</evidence>
<keyword evidence="2" id="KW-0808">Transferase</keyword>
<evidence type="ECO:0000256" key="5">
    <source>
        <dbReference type="ARBA" id="ARBA00022842"/>
    </source>
</evidence>
<keyword evidence="4" id="KW-0276">Fatty acid metabolism</keyword>
<organism evidence="9">
    <name type="scientific">marine metagenome</name>
    <dbReference type="NCBI Taxonomy" id="408172"/>
    <lineage>
        <taxon>unclassified sequences</taxon>
        <taxon>metagenomes</taxon>
        <taxon>ecological metagenomes</taxon>
    </lineage>
</organism>
<dbReference type="InterPro" id="IPR004568">
    <property type="entry name" value="Ppantetheine-prot_Trfase_dom"/>
</dbReference>
<evidence type="ECO:0000256" key="7">
    <source>
        <dbReference type="ARBA" id="ARBA00023160"/>
    </source>
</evidence>
<dbReference type="Gene3D" id="3.90.470.20">
    <property type="entry name" value="4'-phosphopantetheinyl transferase domain"/>
    <property type="match status" value="1"/>
</dbReference>
<evidence type="ECO:0000256" key="3">
    <source>
        <dbReference type="ARBA" id="ARBA00022723"/>
    </source>
</evidence>
<keyword evidence="7" id="KW-0275">Fatty acid biosynthesis</keyword>
<dbReference type="NCBIfam" id="TIGR00556">
    <property type="entry name" value="pantethn_trn"/>
    <property type="match status" value="1"/>
</dbReference>
<gene>
    <name evidence="9" type="ORF">METZ01_LOCUS3430</name>
</gene>
<evidence type="ECO:0000256" key="4">
    <source>
        <dbReference type="ARBA" id="ARBA00022832"/>
    </source>
</evidence>
<feature type="domain" description="4'-phosphopantetheinyl transferase" evidence="8">
    <location>
        <begin position="4"/>
        <end position="106"/>
    </location>
</feature>
<dbReference type="GO" id="GO:0000287">
    <property type="term" value="F:magnesium ion binding"/>
    <property type="evidence" value="ECO:0007669"/>
    <property type="project" value="InterPro"/>
</dbReference>
<dbReference type="GO" id="GO:0008897">
    <property type="term" value="F:holo-[acyl-carrier-protein] synthase activity"/>
    <property type="evidence" value="ECO:0007669"/>
    <property type="project" value="InterPro"/>
</dbReference>
<dbReference type="SUPFAM" id="SSF56214">
    <property type="entry name" value="4'-phosphopantetheinyl transferase"/>
    <property type="match status" value="1"/>
</dbReference>
<dbReference type="EMBL" id="UINC01000177">
    <property type="protein sequence ID" value="SUZ50576.1"/>
    <property type="molecule type" value="Genomic_DNA"/>
</dbReference>
<dbReference type="Pfam" id="PF01648">
    <property type="entry name" value="ACPS"/>
    <property type="match status" value="1"/>
</dbReference>
<reference evidence="9" key="1">
    <citation type="submission" date="2018-05" db="EMBL/GenBank/DDBJ databases">
        <authorList>
            <person name="Lanie J.A."/>
            <person name="Ng W.-L."/>
            <person name="Kazmierczak K.M."/>
            <person name="Andrzejewski T.M."/>
            <person name="Davidsen T.M."/>
            <person name="Wayne K.J."/>
            <person name="Tettelin H."/>
            <person name="Glass J.I."/>
            <person name="Rusch D."/>
            <person name="Podicherti R."/>
            <person name="Tsui H.-C.T."/>
            <person name="Winkler M.E."/>
        </authorList>
    </citation>
    <scope>NUCLEOTIDE SEQUENCE</scope>
</reference>